<proteinExistence type="predicted"/>
<reference evidence="1" key="1">
    <citation type="submission" date="2014-09" db="EMBL/GenBank/DDBJ databases">
        <authorList>
            <person name="Magalhaes I.L.F."/>
            <person name="Oliveira U."/>
            <person name="Santos F.R."/>
            <person name="Vidigal T.H.D.A."/>
            <person name="Brescovit A.D."/>
            <person name="Santos A.J."/>
        </authorList>
    </citation>
    <scope>NUCLEOTIDE SEQUENCE</scope>
    <source>
        <tissue evidence="1">Shoot tissue taken approximately 20 cm above the soil surface</tissue>
    </source>
</reference>
<dbReference type="EMBL" id="GBRH01232101">
    <property type="protein sequence ID" value="JAD65794.1"/>
    <property type="molecule type" value="Transcribed_RNA"/>
</dbReference>
<protein>
    <submittedName>
        <fullName evidence="1">Uncharacterized protein</fullName>
    </submittedName>
</protein>
<evidence type="ECO:0000313" key="1">
    <source>
        <dbReference type="EMBL" id="JAD65794.1"/>
    </source>
</evidence>
<accession>A0A0A9BPA9</accession>
<reference evidence="1" key="2">
    <citation type="journal article" date="2015" name="Data Brief">
        <title>Shoot transcriptome of the giant reed, Arundo donax.</title>
        <authorList>
            <person name="Barrero R.A."/>
            <person name="Guerrero F.D."/>
            <person name="Moolhuijzen P."/>
            <person name="Goolsby J.A."/>
            <person name="Tidwell J."/>
            <person name="Bellgard S.E."/>
            <person name="Bellgard M.I."/>
        </authorList>
    </citation>
    <scope>NUCLEOTIDE SEQUENCE</scope>
    <source>
        <tissue evidence="1">Shoot tissue taken approximately 20 cm above the soil surface</tissue>
    </source>
</reference>
<organism evidence="1">
    <name type="scientific">Arundo donax</name>
    <name type="common">Giant reed</name>
    <name type="synonym">Donax arundinaceus</name>
    <dbReference type="NCBI Taxonomy" id="35708"/>
    <lineage>
        <taxon>Eukaryota</taxon>
        <taxon>Viridiplantae</taxon>
        <taxon>Streptophyta</taxon>
        <taxon>Embryophyta</taxon>
        <taxon>Tracheophyta</taxon>
        <taxon>Spermatophyta</taxon>
        <taxon>Magnoliopsida</taxon>
        <taxon>Liliopsida</taxon>
        <taxon>Poales</taxon>
        <taxon>Poaceae</taxon>
        <taxon>PACMAD clade</taxon>
        <taxon>Arundinoideae</taxon>
        <taxon>Arundineae</taxon>
        <taxon>Arundo</taxon>
    </lineage>
</organism>
<sequence>MSLSPLYISLYRLAVC</sequence>
<name>A0A0A9BPA9_ARUDO</name>
<dbReference type="AlphaFoldDB" id="A0A0A9BPA9"/>